<feature type="domain" description="HNH" evidence="1">
    <location>
        <begin position="48"/>
        <end position="95"/>
    </location>
</feature>
<proteinExistence type="predicted"/>
<organism evidence="2 3">
    <name type="scientific">Flaviaesturariibacter flavus</name>
    <dbReference type="NCBI Taxonomy" id="2502780"/>
    <lineage>
        <taxon>Bacteria</taxon>
        <taxon>Pseudomonadati</taxon>
        <taxon>Bacteroidota</taxon>
        <taxon>Chitinophagia</taxon>
        <taxon>Chitinophagales</taxon>
        <taxon>Chitinophagaceae</taxon>
        <taxon>Flaviaestuariibacter</taxon>
    </lineage>
</organism>
<reference evidence="2 3" key="1">
    <citation type="submission" date="2019-03" db="EMBL/GenBank/DDBJ databases">
        <authorList>
            <person name="Kim M.K.M."/>
        </authorList>
    </citation>
    <scope>NUCLEOTIDE SEQUENCE [LARGE SCALE GENOMIC DNA]</scope>
    <source>
        <strain evidence="2 3">17J68-12</strain>
    </source>
</reference>
<sequence length="151" mass="17541">MAAGQGREVAGKTLKNPIVAFVKPIPGSSARGHRFSYLYFLDHRRQYCCYCGAQLNSASRPLPSNVEHLVPRSRRGSNRPENKQPCCVRCNLERANKSYEKWHAELSAQFATTKDPVLRYELEHKLENIAYWNHFVQVSGKRLRRTRTYFR</sequence>
<evidence type="ECO:0000313" key="3">
    <source>
        <dbReference type="Proteomes" id="UP000295334"/>
    </source>
</evidence>
<comment type="caution">
    <text evidence="2">The sequence shown here is derived from an EMBL/GenBank/DDBJ whole genome shotgun (WGS) entry which is preliminary data.</text>
</comment>
<evidence type="ECO:0000313" key="2">
    <source>
        <dbReference type="EMBL" id="TCJ14641.1"/>
    </source>
</evidence>
<dbReference type="GO" id="GO:0008270">
    <property type="term" value="F:zinc ion binding"/>
    <property type="evidence" value="ECO:0007669"/>
    <property type="project" value="InterPro"/>
</dbReference>
<dbReference type="InterPro" id="IPR002711">
    <property type="entry name" value="HNH"/>
</dbReference>
<dbReference type="InterPro" id="IPR044925">
    <property type="entry name" value="His-Me_finger_sf"/>
</dbReference>
<dbReference type="EMBL" id="SJZI01000042">
    <property type="protein sequence ID" value="TCJ14641.1"/>
    <property type="molecule type" value="Genomic_DNA"/>
</dbReference>
<dbReference type="OrthoDB" id="681120at2"/>
<dbReference type="Proteomes" id="UP000295334">
    <property type="component" value="Unassembled WGS sequence"/>
</dbReference>
<dbReference type="CDD" id="cd00085">
    <property type="entry name" value="HNHc"/>
    <property type="match status" value="1"/>
</dbReference>
<gene>
    <name evidence="2" type="ORF">EPD60_11240</name>
</gene>
<dbReference type="GO" id="GO:0004519">
    <property type="term" value="F:endonuclease activity"/>
    <property type="evidence" value="ECO:0007669"/>
    <property type="project" value="InterPro"/>
</dbReference>
<dbReference type="Gene3D" id="1.10.30.50">
    <property type="match status" value="1"/>
</dbReference>
<dbReference type="SUPFAM" id="SSF54060">
    <property type="entry name" value="His-Me finger endonucleases"/>
    <property type="match status" value="1"/>
</dbReference>
<evidence type="ECO:0000259" key="1">
    <source>
        <dbReference type="Pfam" id="PF01844"/>
    </source>
</evidence>
<protein>
    <recommendedName>
        <fullName evidence="1">HNH domain-containing protein</fullName>
    </recommendedName>
</protein>
<dbReference type="InterPro" id="IPR003615">
    <property type="entry name" value="HNH_nuc"/>
</dbReference>
<keyword evidence="3" id="KW-1185">Reference proteome</keyword>
<dbReference type="GO" id="GO:0003676">
    <property type="term" value="F:nucleic acid binding"/>
    <property type="evidence" value="ECO:0007669"/>
    <property type="project" value="InterPro"/>
</dbReference>
<dbReference type="AlphaFoldDB" id="A0A4R1BC75"/>
<name>A0A4R1BC75_9BACT</name>
<dbReference type="Pfam" id="PF01844">
    <property type="entry name" value="HNH"/>
    <property type="match status" value="1"/>
</dbReference>
<accession>A0A4R1BC75</accession>